<evidence type="ECO:0000256" key="1">
    <source>
        <dbReference type="SAM" id="Phobius"/>
    </source>
</evidence>
<keyword evidence="1" id="KW-0472">Membrane</keyword>
<dbReference type="Proteomes" id="UP000422993">
    <property type="component" value="Segment"/>
</dbReference>
<proteinExistence type="predicted"/>
<gene>
    <name evidence="2" type="primary">47</name>
    <name evidence="2" type="ORF">PBI_CROCHETER_47</name>
</gene>
<accession>A0A649VF56</accession>
<keyword evidence="3" id="KW-1185">Reference proteome</keyword>
<sequence>MIFDIMIVGIYVLIVVVVLKVVINAIGDYINRKGK</sequence>
<evidence type="ECO:0000313" key="3">
    <source>
        <dbReference type="Proteomes" id="UP000422993"/>
    </source>
</evidence>
<evidence type="ECO:0000313" key="2">
    <source>
        <dbReference type="EMBL" id="QGJ90393.1"/>
    </source>
</evidence>
<protein>
    <submittedName>
        <fullName evidence="2">Uncharacterized protein</fullName>
    </submittedName>
</protein>
<name>A0A649VF56_9CAUD</name>
<keyword evidence="1" id="KW-0812">Transmembrane</keyword>
<dbReference type="KEGG" id="vg:55624599"/>
<dbReference type="GeneID" id="55624599"/>
<keyword evidence="1" id="KW-1133">Transmembrane helix</keyword>
<reference evidence="2 3" key="1">
    <citation type="submission" date="2019-10" db="EMBL/GenBank/DDBJ databases">
        <authorList>
            <person name="Divens A.M."/>
            <person name="Garlena R.A."/>
            <person name="Russell D.A."/>
            <person name="Pope W.H."/>
            <person name="Jacobs-Sera D."/>
            <person name="Hatfull G.F."/>
        </authorList>
    </citation>
    <scope>NUCLEOTIDE SEQUENCE [LARGE SCALE GENOMIC DNA]</scope>
</reference>
<dbReference type="EMBL" id="MN585996">
    <property type="protein sequence ID" value="QGJ90393.1"/>
    <property type="molecule type" value="Genomic_DNA"/>
</dbReference>
<organism evidence="2 3">
    <name type="scientific">Gordonia phage Crocheter</name>
    <dbReference type="NCBI Taxonomy" id="2656532"/>
    <lineage>
        <taxon>Viruses</taxon>
        <taxon>Duplodnaviria</taxon>
        <taxon>Heunggongvirae</taxon>
        <taxon>Uroviricota</taxon>
        <taxon>Caudoviricetes</taxon>
        <taxon>Deejayvirinae</taxon>
        <taxon>Kenoshavirus</taxon>
        <taxon>Kenoshavirus crocheter</taxon>
    </lineage>
</organism>
<feature type="transmembrane region" description="Helical" evidence="1">
    <location>
        <begin position="6"/>
        <end position="26"/>
    </location>
</feature>
<dbReference type="RefSeq" id="YP_009853910.1">
    <property type="nucleotide sequence ID" value="NC_048825.1"/>
</dbReference>